<dbReference type="RefSeq" id="XP_022102343.1">
    <property type="nucleotide sequence ID" value="XM_022246651.1"/>
</dbReference>
<evidence type="ECO:0000313" key="2">
    <source>
        <dbReference type="RefSeq" id="XP_022102343.1"/>
    </source>
</evidence>
<dbReference type="AlphaFoldDB" id="A0A8B7Z9J8"/>
<accession>A0A8B7Z9J8</accession>
<proteinExistence type="predicted"/>
<dbReference type="PANTHER" id="PTHR33480:SF1">
    <property type="entry name" value="TYR RECOMBINASE DOMAIN-CONTAINING PROTEIN"/>
    <property type="match status" value="1"/>
</dbReference>
<protein>
    <submittedName>
        <fullName evidence="2">Uncharacterized protein LOC110985553</fullName>
    </submittedName>
</protein>
<evidence type="ECO:0000313" key="1">
    <source>
        <dbReference type="Proteomes" id="UP000694845"/>
    </source>
</evidence>
<dbReference type="PANTHER" id="PTHR33480">
    <property type="entry name" value="SET DOMAIN-CONTAINING PROTEIN-RELATED"/>
    <property type="match status" value="1"/>
</dbReference>
<dbReference type="OMA" id="LLLEEWY"/>
<organism evidence="1 2">
    <name type="scientific">Acanthaster planci</name>
    <name type="common">Crown-of-thorns starfish</name>
    <dbReference type="NCBI Taxonomy" id="133434"/>
    <lineage>
        <taxon>Eukaryota</taxon>
        <taxon>Metazoa</taxon>
        <taxon>Echinodermata</taxon>
        <taxon>Eleutherozoa</taxon>
        <taxon>Asterozoa</taxon>
        <taxon>Asteroidea</taxon>
        <taxon>Valvatacea</taxon>
        <taxon>Valvatida</taxon>
        <taxon>Acanthasteridae</taxon>
        <taxon>Acanthaster</taxon>
    </lineage>
</organism>
<reference evidence="2" key="1">
    <citation type="submission" date="2025-08" db="UniProtKB">
        <authorList>
            <consortium name="RefSeq"/>
        </authorList>
    </citation>
    <scope>IDENTIFICATION</scope>
</reference>
<dbReference type="KEGG" id="aplc:110985553"/>
<dbReference type="OrthoDB" id="10066064at2759"/>
<dbReference type="Proteomes" id="UP000694845">
    <property type="component" value="Unplaced"/>
</dbReference>
<keyword evidence="1" id="KW-1185">Reference proteome</keyword>
<name>A0A8B7Z9J8_ACAPL</name>
<gene>
    <name evidence="2" type="primary">LOC110985553</name>
</gene>
<dbReference type="GeneID" id="110985553"/>
<sequence>MITQVGKRMWNKSSKDRKAVMNNMRRLANLVVAFQDAHHPPNKSLGGDDLLDRQRFTELEEALQVMAEKEGGGIKAGLKLGLGFLLKKSARVMRALYIVNNELQKSKEVDRFLKAIDLSWEYVFGLTQYEVENKRQAVLRKPQSMPLEENIASSKAFTISAMENMIEDPYLKWDSHEFKKMRALIVSRLTLFNARRGGEPSRLTLQEWEDAKRQSWVDLQLLQTVDDPLEKSLLKSFRLTYQRGPIGNQLTTSRSSSYSSAMSAADRTRPGEVYFNQICLCRV</sequence>